<reference evidence="7 8" key="1">
    <citation type="journal article" date="2018" name="Arch. Microbiol.">
        <title>New insights into the metabolic potential of the phototrophic purple bacterium Rhodopila globiformis DSM 161(T) from its draft genome sequence and evidence for a vanadium-dependent nitrogenase.</title>
        <authorList>
            <person name="Imhoff J.F."/>
            <person name="Rahn T."/>
            <person name="Kunzel S."/>
            <person name="Neulinger S.C."/>
        </authorList>
    </citation>
    <scope>NUCLEOTIDE SEQUENCE [LARGE SCALE GENOMIC DNA]</scope>
    <source>
        <strain evidence="7 8">DSM 161</strain>
    </source>
</reference>
<keyword evidence="5" id="KW-1133">Transmembrane helix</keyword>
<dbReference type="SUPFAM" id="SSF51679">
    <property type="entry name" value="Bacterial luciferase-like"/>
    <property type="match status" value="1"/>
</dbReference>
<sequence length="299" mass="32907">MQLGALVPFTDTGGDPSLVRDFALAVEAMGYDFLEAPDHVVGGNPATNAGTDPRRGIADDMFHDPFVLLGYLAAATTKLTFFTGVLIVAQRQTVLVAKQAACLDVLSGGRFRLGVGVGWNPVEFTALNENFHNRGRRSEEQAQVMQALWSQPYVTFKGRYHTIDDAGINPRPTSGRVPLWFGGHHEHTLPRIAKWGDGWMPNAYPPDQAALDIFAELRRLTEAAGRDPASIGIEVWTSCGQGAEADWRREIEFWKRAGASHICLTTTFGRRHHHRIAGRTIADHLAALKRYRAAVADIL</sequence>
<dbReference type="RefSeq" id="WP_104520239.1">
    <property type="nucleotide sequence ID" value="NZ_NHRY01000199.1"/>
</dbReference>
<name>A0A2S6N8V3_RHOGL</name>
<dbReference type="EMBL" id="NHRY01000199">
    <property type="protein sequence ID" value="PPQ31039.1"/>
    <property type="molecule type" value="Genomic_DNA"/>
</dbReference>
<dbReference type="Pfam" id="PF00296">
    <property type="entry name" value="Bac_luciferase"/>
    <property type="match status" value="1"/>
</dbReference>
<dbReference type="InterPro" id="IPR019921">
    <property type="entry name" value="Lucif-like_OxRdtase_Rv2161c"/>
</dbReference>
<evidence type="ECO:0000313" key="8">
    <source>
        <dbReference type="Proteomes" id="UP000239724"/>
    </source>
</evidence>
<protein>
    <recommendedName>
        <fullName evidence="6">Luciferase-like domain-containing protein</fullName>
    </recommendedName>
</protein>
<keyword evidence="1" id="KW-0285">Flavoprotein</keyword>
<evidence type="ECO:0000313" key="7">
    <source>
        <dbReference type="EMBL" id="PPQ31039.1"/>
    </source>
</evidence>
<feature type="transmembrane region" description="Helical" evidence="5">
    <location>
        <begin position="68"/>
        <end position="89"/>
    </location>
</feature>
<evidence type="ECO:0000259" key="6">
    <source>
        <dbReference type="Pfam" id="PF00296"/>
    </source>
</evidence>
<feature type="domain" description="Luciferase-like" evidence="6">
    <location>
        <begin position="11"/>
        <end position="281"/>
    </location>
</feature>
<evidence type="ECO:0000256" key="2">
    <source>
        <dbReference type="ARBA" id="ARBA00022643"/>
    </source>
</evidence>
<proteinExistence type="predicted"/>
<dbReference type="GO" id="GO:0046306">
    <property type="term" value="P:alkanesulfonate catabolic process"/>
    <property type="evidence" value="ECO:0007669"/>
    <property type="project" value="TreeGrafter"/>
</dbReference>
<keyword evidence="2" id="KW-0288">FMN</keyword>
<dbReference type="InterPro" id="IPR036661">
    <property type="entry name" value="Luciferase-like_sf"/>
</dbReference>
<keyword evidence="5" id="KW-0472">Membrane</keyword>
<dbReference type="AlphaFoldDB" id="A0A2S6N8V3"/>
<gene>
    <name evidence="7" type="ORF">CCS01_18175</name>
</gene>
<keyword evidence="8" id="KW-1185">Reference proteome</keyword>
<evidence type="ECO:0000256" key="1">
    <source>
        <dbReference type="ARBA" id="ARBA00022630"/>
    </source>
</evidence>
<dbReference type="PANTHER" id="PTHR42847:SF4">
    <property type="entry name" value="ALKANESULFONATE MONOOXYGENASE-RELATED"/>
    <property type="match status" value="1"/>
</dbReference>
<evidence type="ECO:0000256" key="4">
    <source>
        <dbReference type="ARBA" id="ARBA00023033"/>
    </source>
</evidence>
<accession>A0A2S6N8V3</accession>
<dbReference type="InterPro" id="IPR011251">
    <property type="entry name" value="Luciferase-like_dom"/>
</dbReference>
<dbReference type="NCBIfam" id="TIGR03619">
    <property type="entry name" value="F420_Rv2161c"/>
    <property type="match status" value="1"/>
</dbReference>
<dbReference type="Gene3D" id="3.20.20.30">
    <property type="entry name" value="Luciferase-like domain"/>
    <property type="match status" value="1"/>
</dbReference>
<keyword evidence="4" id="KW-0503">Monooxygenase</keyword>
<dbReference type="OrthoDB" id="5728724at2"/>
<dbReference type="PANTHER" id="PTHR42847">
    <property type="entry name" value="ALKANESULFONATE MONOOXYGENASE"/>
    <property type="match status" value="1"/>
</dbReference>
<dbReference type="Proteomes" id="UP000239724">
    <property type="component" value="Unassembled WGS sequence"/>
</dbReference>
<keyword evidence="3" id="KW-0560">Oxidoreductase</keyword>
<organism evidence="7 8">
    <name type="scientific">Rhodopila globiformis</name>
    <name type="common">Rhodopseudomonas globiformis</name>
    <dbReference type="NCBI Taxonomy" id="1071"/>
    <lineage>
        <taxon>Bacteria</taxon>
        <taxon>Pseudomonadati</taxon>
        <taxon>Pseudomonadota</taxon>
        <taxon>Alphaproteobacteria</taxon>
        <taxon>Acetobacterales</taxon>
        <taxon>Acetobacteraceae</taxon>
        <taxon>Rhodopila</taxon>
    </lineage>
</organism>
<evidence type="ECO:0000256" key="5">
    <source>
        <dbReference type="SAM" id="Phobius"/>
    </source>
</evidence>
<dbReference type="InterPro" id="IPR050172">
    <property type="entry name" value="SsuD_RutA_monooxygenase"/>
</dbReference>
<dbReference type="GO" id="GO:0008726">
    <property type="term" value="F:alkanesulfonate monooxygenase activity"/>
    <property type="evidence" value="ECO:0007669"/>
    <property type="project" value="TreeGrafter"/>
</dbReference>
<keyword evidence="5" id="KW-0812">Transmembrane</keyword>
<comment type="caution">
    <text evidence="7">The sequence shown here is derived from an EMBL/GenBank/DDBJ whole genome shotgun (WGS) entry which is preliminary data.</text>
</comment>
<evidence type="ECO:0000256" key="3">
    <source>
        <dbReference type="ARBA" id="ARBA00023002"/>
    </source>
</evidence>